<keyword evidence="3 7" id="KW-0812">Transmembrane</keyword>
<evidence type="ECO:0000256" key="6">
    <source>
        <dbReference type="SAM" id="MobiDB-lite"/>
    </source>
</evidence>
<evidence type="ECO:0000259" key="8">
    <source>
        <dbReference type="Pfam" id="PF06271"/>
    </source>
</evidence>
<feature type="transmembrane region" description="Helical" evidence="7">
    <location>
        <begin position="12"/>
        <end position="35"/>
    </location>
</feature>
<feature type="compositionally biased region" description="Low complexity" evidence="6">
    <location>
        <begin position="176"/>
        <end position="186"/>
    </location>
</feature>
<name>A0ABR7N482_9FIRM</name>
<comment type="caution">
    <text evidence="9">The sequence shown here is derived from an EMBL/GenBank/DDBJ whole genome shotgun (WGS) entry which is preliminary data.</text>
</comment>
<dbReference type="InterPro" id="IPR010432">
    <property type="entry name" value="RDD"/>
</dbReference>
<feature type="transmembrane region" description="Helical" evidence="7">
    <location>
        <begin position="56"/>
        <end position="80"/>
    </location>
</feature>
<evidence type="ECO:0000313" key="9">
    <source>
        <dbReference type="EMBL" id="MBC8563410.1"/>
    </source>
</evidence>
<dbReference type="PANTHER" id="PTHR36115:SF9">
    <property type="entry name" value="LMO1584 PROTEIN"/>
    <property type="match status" value="1"/>
</dbReference>
<evidence type="ECO:0000256" key="7">
    <source>
        <dbReference type="SAM" id="Phobius"/>
    </source>
</evidence>
<dbReference type="PANTHER" id="PTHR36115">
    <property type="entry name" value="PROLINE-RICH ANTIGEN HOMOLOG-RELATED"/>
    <property type="match status" value="1"/>
</dbReference>
<comment type="subcellular location">
    <subcellularLocation>
        <location evidence="1">Cell membrane</location>
        <topology evidence="1">Multi-pass membrane protein</topology>
    </subcellularLocation>
</comment>
<feature type="domain" description="RDD" evidence="8">
    <location>
        <begin position="11"/>
        <end position="143"/>
    </location>
</feature>
<evidence type="ECO:0000313" key="10">
    <source>
        <dbReference type="Proteomes" id="UP000606193"/>
    </source>
</evidence>
<protein>
    <submittedName>
        <fullName evidence="9">RDD family protein</fullName>
    </submittedName>
</protein>
<keyword evidence="5 7" id="KW-0472">Membrane</keyword>
<keyword evidence="10" id="KW-1185">Reference proteome</keyword>
<keyword evidence="2" id="KW-1003">Cell membrane</keyword>
<proteinExistence type="predicted"/>
<dbReference type="Proteomes" id="UP000606193">
    <property type="component" value="Unassembled WGS sequence"/>
</dbReference>
<evidence type="ECO:0000256" key="2">
    <source>
        <dbReference type="ARBA" id="ARBA00022475"/>
    </source>
</evidence>
<dbReference type="EMBL" id="JACRSX010000021">
    <property type="protein sequence ID" value="MBC8563410.1"/>
    <property type="molecule type" value="Genomic_DNA"/>
</dbReference>
<accession>A0ABR7N482</accession>
<evidence type="ECO:0000256" key="5">
    <source>
        <dbReference type="ARBA" id="ARBA00023136"/>
    </source>
</evidence>
<organism evidence="9 10">
    <name type="scientific">Jutongia huaianensis</name>
    <dbReference type="NCBI Taxonomy" id="2763668"/>
    <lineage>
        <taxon>Bacteria</taxon>
        <taxon>Bacillati</taxon>
        <taxon>Bacillota</taxon>
        <taxon>Clostridia</taxon>
        <taxon>Lachnospirales</taxon>
        <taxon>Lachnospiraceae</taxon>
        <taxon>Jutongia</taxon>
    </lineage>
</organism>
<gene>
    <name evidence="9" type="ORF">H8704_12395</name>
</gene>
<evidence type="ECO:0000256" key="1">
    <source>
        <dbReference type="ARBA" id="ARBA00004651"/>
    </source>
</evidence>
<evidence type="ECO:0000256" key="4">
    <source>
        <dbReference type="ARBA" id="ARBA00022989"/>
    </source>
</evidence>
<sequence length="228" mass="25966">MMQTNTKDQVYAGFFVRLTAFLVDMIIVNAALLVIRIPMWILSLNSPDNVLVRDFIFQYSITDIVCYLLTVLYFTLLTYYTGATLGKKLFQLRVVSTEDRKMTFFEVLYRESIGRFLSGVIMNLGYLLILAQKEHRGIHDLLADTSVIYYHEKKVYVHTQMNYRNMVPQPGYIVPQQGGINQQNGNSLPQQSDINPQSGDQVSSQEMTSAAAPVQSPPQKPEDHTNVD</sequence>
<dbReference type="InterPro" id="IPR051791">
    <property type="entry name" value="Pra-immunoreactive"/>
</dbReference>
<feature type="region of interest" description="Disordered" evidence="6">
    <location>
        <begin position="174"/>
        <end position="228"/>
    </location>
</feature>
<keyword evidence="4 7" id="KW-1133">Transmembrane helix</keyword>
<evidence type="ECO:0000256" key="3">
    <source>
        <dbReference type="ARBA" id="ARBA00022692"/>
    </source>
</evidence>
<feature type="compositionally biased region" description="Polar residues" evidence="6">
    <location>
        <begin position="187"/>
        <end position="208"/>
    </location>
</feature>
<dbReference type="Pfam" id="PF06271">
    <property type="entry name" value="RDD"/>
    <property type="match status" value="1"/>
</dbReference>
<reference evidence="9 10" key="1">
    <citation type="submission" date="2020-08" db="EMBL/GenBank/DDBJ databases">
        <title>Genome public.</title>
        <authorList>
            <person name="Liu C."/>
            <person name="Sun Q."/>
        </authorList>
    </citation>
    <scope>NUCLEOTIDE SEQUENCE [LARGE SCALE GENOMIC DNA]</scope>
    <source>
        <strain evidence="9 10">NSJ-37</strain>
    </source>
</reference>